<gene>
    <name evidence="2" type="primary">tsaB</name>
    <name evidence="2" type="ORF">F6J89_14915</name>
</gene>
<dbReference type="GO" id="GO:0002949">
    <property type="term" value="P:tRNA threonylcarbamoyladenosine modification"/>
    <property type="evidence" value="ECO:0007669"/>
    <property type="project" value="InterPro"/>
</dbReference>
<evidence type="ECO:0000259" key="1">
    <source>
        <dbReference type="Pfam" id="PF00814"/>
    </source>
</evidence>
<reference evidence="2" key="1">
    <citation type="submission" date="2019-11" db="EMBL/GenBank/DDBJ databases">
        <title>Genomic insights into an expanded diversity of filamentous marine cyanobacteria reveals the extraordinary biosynthetic potential of Moorea and Okeania.</title>
        <authorList>
            <person name="Ferreira Leao T."/>
            <person name="Wang M."/>
            <person name="Moss N."/>
            <person name="Da Silva R."/>
            <person name="Sanders J."/>
            <person name="Nurk S."/>
            <person name="Gurevich A."/>
            <person name="Humphrey G."/>
            <person name="Reher R."/>
            <person name="Zhu Q."/>
            <person name="Belda-Ferre P."/>
            <person name="Glukhov E."/>
            <person name="Rex R."/>
            <person name="Dorrestein P.C."/>
            <person name="Knight R."/>
            <person name="Pevzner P."/>
            <person name="Gerwick W.H."/>
            <person name="Gerwick L."/>
        </authorList>
    </citation>
    <scope>NUCLEOTIDE SEQUENCE</scope>
    <source>
        <strain evidence="2">SIO1C4</strain>
    </source>
</reference>
<sequence>MPSLKLNQYALALHTTSPQLGLAIGNFAEDNRCQTWDLGRDLSSHLHQHLVEFIKPQTWDDLEFIAVAKGPGSFTSTRIGMVAARTLAQQLGIPLFAISTLAAFAWLEAGEMGKWGEFSFTNLGKTINIEPFETTFALQMPAGRGQLYTAIYQVSSASSSLIELQADAVMMPGSWQQVLDVLEVPYQLLEVPVNLGIYATSILGLASLDWQQGKRPQWSQALPFY</sequence>
<dbReference type="InterPro" id="IPR000905">
    <property type="entry name" value="Gcp-like_dom"/>
</dbReference>
<dbReference type="AlphaFoldDB" id="A0A6B3NDC0"/>
<name>A0A6B3NDC0_9CYAN</name>
<dbReference type="InterPro" id="IPR043129">
    <property type="entry name" value="ATPase_NBD"/>
</dbReference>
<dbReference type="InterPro" id="IPR022496">
    <property type="entry name" value="T6A_TsaB"/>
</dbReference>
<organism evidence="2">
    <name type="scientific">Symploca sp. SIO1C4</name>
    <dbReference type="NCBI Taxonomy" id="2607765"/>
    <lineage>
        <taxon>Bacteria</taxon>
        <taxon>Bacillati</taxon>
        <taxon>Cyanobacteriota</taxon>
        <taxon>Cyanophyceae</taxon>
        <taxon>Coleofasciculales</taxon>
        <taxon>Coleofasciculaceae</taxon>
        <taxon>Symploca</taxon>
    </lineage>
</organism>
<keyword evidence="2" id="KW-0808">Transferase</keyword>
<feature type="domain" description="Gcp-like" evidence="1">
    <location>
        <begin position="58"/>
        <end position="105"/>
    </location>
</feature>
<dbReference type="Gene3D" id="3.30.420.40">
    <property type="match status" value="1"/>
</dbReference>
<protein>
    <submittedName>
        <fullName evidence="2">tRNA (Adenosine(37)-N6)-threonylcarbamoyltransferase complex dimerization subunit type 1 TsaB</fullName>
    </submittedName>
</protein>
<dbReference type="NCBIfam" id="TIGR03725">
    <property type="entry name" value="T6A_YeaZ"/>
    <property type="match status" value="1"/>
</dbReference>
<dbReference type="SUPFAM" id="SSF53067">
    <property type="entry name" value="Actin-like ATPase domain"/>
    <property type="match status" value="1"/>
</dbReference>
<proteinExistence type="predicted"/>
<dbReference type="GO" id="GO:0016740">
    <property type="term" value="F:transferase activity"/>
    <property type="evidence" value="ECO:0007669"/>
    <property type="project" value="UniProtKB-KW"/>
</dbReference>
<dbReference type="Pfam" id="PF00814">
    <property type="entry name" value="TsaD"/>
    <property type="match status" value="1"/>
</dbReference>
<feature type="non-terminal residue" evidence="2">
    <location>
        <position position="225"/>
    </location>
</feature>
<comment type="caution">
    <text evidence="2">The sequence shown here is derived from an EMBL/GenBank/DDBJ whole genome shotgun (WGS) entry which is preliminary data.</text>
</comment>
<accession>A0A6B3NDC0</accession>
<dbReference type="EMBL" id="JAAHFQ010000274">
    <property type="protein sequence ID" value="NER28885.1"/>
    <property type="molecule type" value="Genomic_DNA"/>
</dbReference>
<evidence type="ECO:0000313" key="2">
    <source>
        <dbReference type="EMBL" id="NER28885.1"/>
    </source>
</evidence>